<protein>
    <submittedName>
        <fullName evidence="1">Uncharacterized protein</fullName>
    </submittedName>
</protein>
<organism evidence="1 2">
    <name type="scientific">Anabarilius grahami</name>
    <name type="common">Kanglang fish</name>
    <name type="synonym">Barilius grahami</name>
    <dbReference type="NCBI Taxonomy" id="495550"/>
    <lineage>
        <taxon>Eukaryota</taxon>
        <taxon>Metazoa</taxon>
        <taxon>Chordata</taxon>
        <taxon>Craniata</taxon>
        <taxon>Vertebrata</taxon>
        <taxon>Euteleostomi</taxon>
        <taxon>Actinopterygii</taxon>
        <taxon>Neopterygii</taxon>
        <taxon>Teleostei</taxon>
        <taxon>Ostariophysi</taxon>
        <taxon>Cypriniformes</taxon>
        <taxon>Xenocyprididae</taxon>
        <taxon>Xenocypridinae</taxon>
        <taxon>Xenocypridinae incertae sedis</taxon>
        <taxon>Anabarilius</taxon>
    </lineage>
</organism>
<comment type="caution">
    <text evidence="1">The sequence shown here is derived from an EMBL/GenBank/DDBJ whole genome shotgun (WGS) entry which is preliminary data.</text>
</comment>
<name>A0A3N0XRI4_ANAGA</name>
<keyword evidence="2" id="KW-1185">Reference proteome</keyword>
<reference evidence="1 2" key="1">
    <citation type="submission" date="2018-10" db="EMBL/GenBank/DDBJ databases">
        <title>Genome assembly for a Yunnan-Guizhou Plateau 3E fish, Anabarilius grahami (Regan), and its evolutionary and genetic applications.</title>
        <authorList>
            <person name="Jiang W."/>
        </authorList>
    </citation>
    <scope>NUCLEOTIDE SEQUENCE [LARGE SCALE GENOMIC DNA]</scope>
    <source>
        <strain evidence="1">AG-KIZ</strain>
        <tissue evidence="1">Muscle</tissue>
    </source>
</reference>
<dbReference type="OrthoDB" id="5984008at2759"/>
<dbReference type="Proteomes" id="UP000281406">
    <property type="component" value="Unassembled WGS sequence"/>
</dbReference>
<gene>
    <name evidence="1" type="ORF">DPX16_4187</name>
</gene>
<evidence type="ECO:0000313" key="2">
    <source>
        <dbReference type="Proteomes" id="UP000281406"/>
    </source>
</evidence>
<dbReference type="EMBL" id="RJVU01062620">
    <property type="protein sequence ID" value="ROJ28546.1"/>
    <property type="molecule type" value="Genomic_DNA"/>
</dbReference>
<accession>A0A3N0XRI4</accession>
<proteinExistence type="predicted"/>
<evidence type="ECO:0000313" key="1">
    <source>
        <dbReference type="EMBL" id="ROJ28546.1"/>
    </source>
</evidence>
<dbReference type="AlphaFoldDB" id="A0A3N0XRI4"/>
<sequence length="177" mass="20018">MASAVMIMSWSALFSHQRALQQGLFVTCQTTFPITHLLDSQTCGTPLEAEKPDCTPQGHRVLPELEKAGDLIIGGIFSFRTGQDGYTDYFTKMPEIRPCKECLCLCVVRAVPQALEKQCRKEDLSAVMTVYYAHQERLATQQKHTYSKSQQLRAELPAALLIDSVFPLFTYFHWSSH</sequence>